<keyword evidence="1" id="KW-1133">Transmembrane helix</keyword>
<feature type="chain" id="PRO_5036872524" evidence="2">
    <location>
        <begin position="25"/>
        <end position="400"/>
    </location>
</feature>
<dbReference type="SMART" id="SM00241">
    <property type="entry name" value="ZP"/>
    <property type="match status" value="1"/>
</dbReference>
<evidence type="ECO:0000313" key="5">
    <source>
        <dbReference type="WBParaSite" id="PSAMB.scaffold716size42884.g8292.t1"/>
    </source>
</evidence>
<keyword evidence="2" id="KW-0732">Signal</keyword>
<dbReference type="PANTHER" id="PTHR46560">
    <property type="entry name" value="CYPHER, ISOFORM B"/>
    <property type="match status" value="1"/>
</dbReference>
<dbReference type="PROSITE" id="PS51034">
    <property type="entry name" value="ZP_2"/>
    <property type="match status" value="1"/>
</dbReference>
<evidence type="ECO:0000256" key="1">
    <source>
        <dbReference type="SAM" id="Phobius"/>
    </source>
</evidence>
<organism evidence="4 5">
    <name type="scientific">Plectus sambesii</name>
    <dbReference type="NCBI Taxonomy" id="2011161"/>
    <lineage>
        <taxon>Eukaryota</taxon>
        <taxon>Metazoa</taxon>
        <taxon>Ecdysozoa</taxon>
        <taxon>Nematoda</taxon>
        <taxon>Chromadorea</taxon>
        <taxon>Plectida</taxon>
        <taxon>Plectina</taxon>
        <taxon>Plectoidea</taxon>
        <taxon>Plectidae</taxon>
        <taxon>Plectus</taxon>
    </lineage>
</organism>
<reference evidence="5" key="1">
    <citation type="submission" date="2022-11" db="UniProtKB">
        <authorList>
            <consortium name="WormBaseParasite"/>
        </authorList>
    </citation>
    <scope>IDENTIFICATION</scope>
</reference>
<evidence type="ECO:0000259" key="3">
    <source>
        <dbReference type="PROSITE" id="PS51034"/>
    </source>
</evidence>
<dbReference type="AlphaFoldDB" id="A0A914X9U0"/>
<dbReference type="InterPro" id="IPR001507">
    <property type="entry name" value="ZP_dom"/>
</dbReference>
<keyword evidence="4" id="KW-1185">Reference proteome</keyword>
<sequence length="400" mass="44467">MMRQCQALVYVLPLLLLQWGRSLTQVIHGDGRDGPFNPIVAKSVSCGESHFHVHLQFKFPFHGVVRSENSQCIYIDELSAPRKEYDFKVPLVGCSSSRTVNSDTNHVEYRNKLQILRQRDSVDPWALSYTLYCLQQAVNIRSRDTVDQRDALTSEDRVEVRGPEPEVVRSSFTLDGQMKVRFDSGLVFGEGPEGPPINRTVQLGERLSYVFRCDSEANPSTDCAVGSCSARGSSSNVSVELSDANGCSLQPSFWSDFILVDAANAASKQRVYYSANWAWSLHADTNVVISCKLRICPSFCERSPCSNKTTVIRTLRDPSFPTAFETNAEMVIAKSDREVSSDSKNDPAQLAQLSYSPSDRGEAVKVSRTILAVTVSLMMSTIGAMAILIFVLLWKLQKPQ</sequence>
<name>A0A914X9U0_9BILA</name>
<keyword evidence="1" id="KW-0812">Transmembrane</keyword>
<dbReference type="WBParaSite" id="PSAMB.scaffold716size42884.g8292.t1">
    <property type="protein sequence ID" value="PSAMB.scaffold716size42884.g8292.t1"/>
    <property type="gene ID" value="PSAMB.scaffold716size42884.g8292"/>
</dbReference>
<dbReference type="Proteomes" id="UP000887566">
    <property type="component" value="Unplaced"/>
</dbReference>
<accession>A0A914X9U0</accession>
<proteinExistence type="predicted"/>
<evidence type="ECO:0000313" key="4">
    <source>
        <dbReference type="Proteomes" id="UP000887566"/>
    </source>
</evidence>
<feature type="domain" description="ZP" evidence="3">
    <location>
        <begin position="45"/>
        <end position="312"/>
    </location>
</feature>
<dbReference type="PANTHER" id="PTHR46560:SF5">
    <property type="entry name" value="CYPHER, ISOFORM B"/>
    <property type="match status" value="1"/>
</dbReference>
<keyword evidence="1" id="KW-0472">Membrane</keyword>
<feature type="signal peptide" evidence="2">
    <location>
        <begin position="1"/>
        <end position="24"/>
    </location>
</feature>
<evidence type="ECO:0000256" key="2">
    <source>
        <dbReference type="SAM" id="SignalP"/>
    </source>
</evidence>
<protein>
    <submittedName>
        <fullName evidence="5">ZP domain-containing protein</fullName>
    </submittedName>
</protein>
<feature type="transmembrane region" description="Helical" evidence="1">
    <location>
        <begin position="370"/>
        <end position="394"/>
    </location>
</feature>